<proteinExistence type="inferred from homology"/>
<dbReference type="SUPFAM" id="SSF54001">
    <property type="entry name" value="Cysteine proteinases"/>
    <property type="match status" value="1"/>
</dbReference>
<keyword evidence="3" id="KW-1015">Disulfide bond</keyword>
<feature type="chain" id="PRO_5044889844" description="Peptidase C1A papain C-terminal domain-containing protein" evidence="4">
    <location>
        <begin position="19"/>
        <end position="314"/>
    </location>
</feature>
<evidence type="ECO:0000256" key="1">
    <source>
        <dbReference type="ARBA" id="ARBA00008455"/>
    </source>
</evidence>
<accession>A0ABC8Y624</accession>
<evidence type="ECO:0000256" key="2">
    <source>
        <dbReference type="ARBA" id="ARBA00022729"/>
    </source>
</evidence>
<dbReference type="Pfam" id="PF00112">
    <property type="entry name" value="Peptidase_C1"/>
    <property type="match status" value="2"/>
</dbReference>
<keyword evidence="7" id="KW-1185">Reference proteome</keyword>
<reference evidence="6" key="1">
    <citation type="submission" date="2024-10" db="EMBL/GenBank/DDBJ databases">
        <authorList>
            <person name="Ryan C."/>
        </authorList>
    </citation>
    <scope>NUCLEOTIDE SEQUENCE [LARGE SCALE GENOMIC DNA]</scope>
</reference>
<name>A0ABC8Y624_9POAL</name>
<keyword evidence="2 4" id="KW-0732">Signal</keyword>
<dbReference type="InterPro" id="IPR038765">
    <property type="entry name" value="Papain-like_cys_pep_sf"/>
</dbReference>
<gene>
    <name evidence="6" type="ORF">URODEC1_LOCUS30286</name>
</gene>
<dbReference type="InterPro" id="IPR025660">
    <property type="entry name" value="Pept_his_AS"/>
</dbReference>
<evidence type="ECO:0000256" key="3">
    <source>
        <dbReference type="ARBA" id="ARBA00023157"/>
    </source>
</evidence>
<dbReference type="Proteomes" id="UP001497457">
    <property type="component" value="Chromosome 15b"/>
</dbReference>
<evidence type="ECO:0000259" key="5">
    <source>
        <dbReference type="SMART" id="SM00645"/>
    </source>
</evidence>
<dbReference type="InterPro" id="IPR013128">
    <property type="entry name" value="Peptidase_C1A"/>
</dbReference>
<dbReference type="PROSITE" id="PS00640">
    <property type="entry name" value="THIOL_PROTEASE_ASN"/>
    <property type="match status" value="1"/>
</dbReference>
<dbReference type="InterPro" id="IPR025661">
    <property type="entry name" value="Pept_asp_AS"/>
</dbReference>
<dbReference type="AlphaFoldDB" id="A0ABC8Y624"/>
<comment type="similarity">
    <text evidence="1">Belongs to the peptidase C1 family.</text>
</comment>
<dbReference type="Gene3D" id="3.90.70.10">
    <property type="entry name" value="Cysteine proteinases"/>
    <property type="match status" value="2"/>
</dbReference>
<dbReference type="InterPro" id="IPR000169">
    <property type="entry name" value="Pept_cys_AS"/>
</dbReference>
<organism evidence="6 7">
    <name type="scientific">Urochloa decumbens</name>
    <dbReference type="NCBI Taxonomy" id="240449"/>
    <lineage>
        <taxon>Eukaryota</taxon>
        <taxon>Viridiplantae</taxon>
        <taxon>Streptophyta</taxon>
        <taxon>Embryophyta</taxon>
        <taxon>Tracheophyta</taxon>
        <taxon>Spermatophyta</taxon>
        <taxon>Magnoliopsida</taxon>
        <taxon>Liliopsida</taxon>
        <taxon>Poales</taxon>
        <taxon>Poaceae</taxon>
        <taxon>PACMAD clade</taxon>
        <taxon>Panicoideae</taxon>
        <taxon>Panicodae</taxon>
        <taxon>Paniceae</taxon>
        <taxon>Melinidinae</taxon>
        <taxon>Urochloa</taxon>
    </lineage>
</organism>
<dbReference type="EMBL" id="OZ075125">
    <property type="protein sequence ID" value="CAL4937029.1"/>
    <property type="molecule type" value="Genomic_DNA"/>
</dbReference>
<dbReference type="PROSITE" id="PS00639">
    <property type="entry name" value="THIOL_PROTEASE_HIS"/>
    <property type="match status" value="1"/>
</dbReference>
<evidence type="ECO:0000313" key="7">
    <source>
        <dbReference type="Proteomes" id="UP001497457"/>
    </source>
</evidence>
<dbReference type="CDD" id="cd02248">
    <property type="entry name" value="Peptidase_C1A"/>
    <property type="match status" value="1"/>
</dbReference>
<feature type="domain" description="Peptidase C1A papain C-terminal" evidence="5">
    <location>
        <begin position="122"/>
        <end position="301"/>
    </location>
</feature>
<evidence type="ECO:0000313" key="6">
    <source>
        <dbReference type="EMBL" id="CAL4937029.1"/>
    </source>
</evidence>
<feature type="signal peptide" evidence="4">
    <location>
        <begin position="1"/>
        <end position="18"/>
    </location>
</feature>
<dbReference type="InterPro" id="IPR039417">
    <property type="entry name" value="Peptidase_C1A_papain-like"/>
</dbReference>
<dbReference type="PRINTS" id="PR00705">
    <property type="entry name" value="PAPAIN"/>
</dbReference>
<sequence length="314" mass="34082">MKRLAAVALLLLVALVQATVQPTFRFTEEDLESDSAAFRWGGTLWDLYGRWAADHEVVREPSRFPTFKANARRQHSKKMMGLNVFGDRSLDEATITPCVREAELAMDQQQLPVVDVRPAADLPSKVDWRQAHAVTYVKRQGRCGCCWAFATAATLESSHAIKTQAAVAVSLSAQYLLDCTIYMDGTSDCTGGSRLSALHLVQRTGIPINSMYPYKGVQGTCDATNIYTSGLTVSGNDVYHGPGSTNLTHSVVIVGYDVDDLGGLYWIVKNSWGPRWGDDGYIFISAAANDGFVGPAGVAGILKAGLFVETGTYE</sequence>
<evidence type="ECO:0000256" key="4">
    <source>
        <dbReference type="SAM" id="SignalP"/>
    </source>
</evidence>
<protein>
    <recommendedName>
        <fullName evidence="5">Peptidase C1A papain C-terminal domain-containing protein</fullName>
    </recommendedName>
</protein>
<dbReference type="SMART" id="SM00645">
    <property type="entry name" value="Pept_C1"/>
    <property type="match status" value="1"/>
</dbReference>
<dbReference type="PANTHER" id="PTHR12411">
    <property type="entry name" value="CYSTEINE PROTEASE FAMILY C1-RELATED"/>
    <property type="match status" value="1"/>
</dbReference>
<dbReference type="InterPro" id="IPR000668">
    <property type="entry name" value="Peptidase_C1A_C"/>
</dbReference>
<dbReference type="PROSITE" id="PS00139">
    <property type="entry name" value="THIOL_PROTEASE_CYS"/>
    <property type="match status" value="1"/>
</dbReference>